<protein>
    <recommendedName>
        <fullName evidence="1">Dienelactone hydrolase domain-containing protein</fullName>
    </recommendedName>
</protein>
<evidence type="ECO:0000313" key="3">
    <source>
        <dbReference type="Proteomes" id="UP000076532"/>
    </source>
</evidence>
<sequence length="272" mass="29542">MSTTHNTNVAVSVFEHTSPQTNTSIAQCCTVPAVHSDYTPKGSYKSLGGFQKVYVTGPEKSSNAIVAVYDIFGFFPQTQQGADLIASTLKTTVYMPDFFEPKEPFPTSRHPPKNDSDKQALQAFFAPDGAAHPLSNISKLNKLAEALKGDGVKNIGAYGHCWGAKICISAGGEGTPFSSLAMVHPAMLSADDAEKLTIPLAIYITKDESTDEYNKINAIVSKKPFGSKCDSKNYENMFHGFAAARADLNNEENKKEFEDIYGKLATFFNNTL</sequence>
<dbReference type="PANTHER" id="PTHR47668">
    <property type="entry name" value="DIENELACTONE HYDROLASE FAMILY PROTEIN (AFU_ORTHOLOGUE AFUA_6G01940)"/>
    <property type="match status" value="1"/>
</dbReference>
<accession>A0A166V6H4</accession>
<dbReference type="GO" id="GO:0016787">
    <property type="term" value="F:hydrolase activity"/>
    <property type="evidence" value="ECO:0007669"/>
    <property type="project" value="InterPro"/>
</dbReference>
<dbReference type="InterPro" id="IPR029058">
    <property type="entry name" value="AB_hydrolase_fold"/>
</dbReference>
<reference evidence="2 3" key="1">
    <citation type="journal article" date="2016" name="Mol. Biol. Evol.">
        <title>Comparative Genomics of Early-Diverging Mushroom-Forming Fungi Provides Insights into the Origins of Lignocellulose Decay Capabilities.</title>
        <authorList>
            <person name="Nagy L.G."/>
            <person name="Riley R."/>
            <person name="Tritt A."/>
            <person name="Adam C."/>
            <person name="Daum C."/>
            <person name="Floudas D."/>
            <person name="Sun H."/>
            <person name="Yadav J.S."/>
            <person name="Pangilinan J."/>
            <person name="Larsson K.H."/>
            <person name="Matsuura K."/>
            <person name="Barry K."/>
            <person name="Labutti K."/>
            <person name="Kuo R."/>
            <person name="Ohm R.A."/>
            <person name="Bhattacharya S.S."/>
            <person name="Shirouzu T."/>
            <person name="Yoshinaga Y."/>
            <person name="Martin F.M."/>
            <person name="Grigoriev I.V."/>
            <person name="Hibbett D.S."/>
        </authorList>
    </citation>
    <scope>NUCLEOTIDE SEQUENCE [LARGE SCALE GENOMIC DNA]</scope>
    <source>
        <strain evidence="2 3">CBS 109695</strain>
    </source>
</reference>
<dbReference type="SUPFAM" id="SSF53474">
    <property type="entry name" value="alpha/beta-Hydrolases"/>
    <property type="match status" value="1"/>
</dbReference>
<dbReference type="AlphaFoldDB" id="A0A166V6H4"/>
<dbReference type="Gene3D" id="3.40.50.1820">
    <property type="entry name" value="alpha/beta hydrolase"/>
    <property type="match status" value="1"/>
</dbReference>
<dbReference type="EMBL" id="KV417486">
    <property type="protein sequence ID" value="KZP32392.1"/>
    <property type="molecule type" value="Genomic_DNA"/>
</dbReference>
<keyword evidence="3" id="KW-1185">Reference proteome</keyword>
<dbReference type="Proteomes" id="UP000076532">
    <property type="component" value="Unassembled WGS sequence"/>
</dbReference>
<dbReference type="InterPro" id="IPR002925">
    <property type="entry name" value="Dienelactn_hydro"/>
</dbReference>
<evidence type="ECO:0000259" key="1">
    <source>
        <dbReference type="Pfam" id="PF01738"/>
    </source>
</evidence>
<feature type="domain" description="Dienelactone hydrolase" evidence="1">
    <location>
        <begin position="53"/>
        <end position="270"/>
    </location>
</feature>
<evidence type="ECO:0000313" key="2">
    <source>
        <dbReference type="EMBL" id="KZP32392.1"/>
    </source>
</evidence>
<gene>
    <name evidence="2" type="ORF">FIBSPDRAFT_1020936</name>
</gene>
<organism evidence="2 3">
    <name type="scientific">Athelia psychrophila</name>
    <dbReference type="NCBI Taxonomy" id="1759441"/>
    <lineage>
        <taxon>Eukaryota</taxon>
        <taxon>Fungi</taxon>
        <taxon>Dikarya</taxon>
        <taxon>Basidiomycota</taxon>
        <taxon>Agaricomycotina</taxon>
        <taxon>Agaricomycetes</taxon>
        <taxon>Agaricomycetidae</taxon>
        <taxon>Atheliales</taxon>
        <taxon>Atheliaceae</taxon>
        <taxon>Athelia</taxon>
    </lineage>
</organism>
<dbReference type="PANTHER" id="PTHR47668:SF1">
    <property type="entry name" value="DIENELACTONE HYDROLASE DOMAIN-CONTAINING PROTEIN-RELATED"/>
    <property type="match status" value="1"/>
</dbReference>
<name>A0A166V6H4_9AGAM</name>
<dbReference type="Pfam" id="PF01738">
    <property type="entry name" value="DLH"/>
    <property type="match status" value="1"/>
</dbReference>
<proteinExistence type="predicted"/>
<dbReference type="OrthoDB" id="2147163at2759"/>
<dbReference type="STRING" id="436010.A0A166V6H4"/>